<evidence type="ECO:0000259" key="1">
    <source>
        <dbReference type="Pfam" id="PF03372"/>
    </source>
</evidence>
<name>A0A2I0T4Y8_LIMLA</name>
<organism evidence="2 3">
    <name type="scientific">Limosa lapponica baueri</name>
    <dbReference type="NCBI Taxonomy" id="1758121"/>
    <lineage>
        <taxon>Eukaryota</taxon>
        <taxon>Metazoa</taxon>
        <taxon>Chordata</taxon>
        <taxon>Craniata</taxon>
        <taxon>Vertebrata</taxon>
        <taxon>Euteleostomi</taxon>
        <taxon>Archelosauria</taxon>
        <taxon>Archosauria</taxon>
        <taxon>Dinosauria</taxon>
        <taxon>Saurischia</taxon>
        <taxon>Theropoda</taxon>
        <taxon>Coelurosauria</taxon>
        <taxon>Aves</taxon>
        <taxon>Neognathae</taxon>
        <taxon>Neoaves</taxon>
        <taxon>Charadriiformes</taxon>
        <taxon>Scolopacidae</taxon>
        <taxon>Limosa</taxon>
    </lineage>
</organism>
<dbReference type="AlphaFoldDB" id="A0A2I0T4Y8"/>
<dbReference type="InterPro" id="IPR036691">
    <property type="entry name" value="Endo/exonu/phosph_ase_sf"/>
</dbReference>
<dbReference type="Gene3D" id="3.60.10.10">
    <property type="entry name" value="Endonuclease/exonuclease/phosphatase"/>
    <property type="match status" value="1"/>
</dbReference>
<dbReference type="OrthoDB" id="6152807at2759"/>
<dbReference type="GO" id="GO:0031012">
    <property type="term" value="C:extracellular matrix"/>
    <property type="evidence" value="ECO:0007669"/>
    <property type="project" value="TreeGrafter"/>
</dbReference>
<keyword evidence="3" id="KW-1185">Reference proteome</keyword>
<dbReference type="Proteomes" id="UP000233556">
    <property type="component" value="Unassembled WGS sequence"/>
</dbReference>
<proteinExistence type="predicted"/>
<evidence type="ECO:0000313" key="2">
    <source>
        <dbReference type="EMBL" id="PKU28864.1"/>
    </source>
</evidence>
<evidence type="ECO:0000313" key="3">
    <source>
        <dbReference type="Proteomes" id="UP000233556"/>
    </source>
</evidence>
<gene>
    <name evidence="2" type="ORF">llap_20832</name>
</gene>
<dbReference type="GO" id="GO:0061343">
    <property type="term" value="P:cell adhesion involved in heart morphogenesis"/>
    <property type="evidence" value="ECO:0007669"/>
    <property type="project" value="TreeGrafter"/>
</dbReference>
<accession>A0A2I0T4Y8</accession>
<dbReference type="EMBL" id="KZ518971">
    <property type="protein sequence ID" value="PKU28864.1"/>
    <property type="molecule type" value="Genomic_DNA"/>
</dbReference>
<dbReference type="GO" id="GO:0007508">
    <property type="term" value="P:larval heart development"/>
    <property type="evidence" value="ECO:0007669"/>
    <property type="project" value="TreeGrafter"/>
</dbReference>
<sequence>MISLASLRPGGMAPVTGVLERRDTGFFLKRKDRQGRRGGGVALYVNEQLESMELHLGMDEEPTESLWVKIRGRTGTGDITLGVCYKPPEKDDQADETLYKQIREASCSQALVVMGNFNHPDSCWKDNTVGHKKSRKFLECVDDNFLQMVEKPKRNGLMLDLVLTNKEGTGVECQAQG</sequence>
<protein>
    <submittedName>
        <fullName evidence="2">Dtw domain-containing protein 2</fullName>
    </submittedName>
</protein>
<dbReference type="PANTHER" id="PTHR33395:SF22">
    <property type="entry name" value="REVERSE TRANSCRIPTASE DOMAIN-CONTAINING PROTEIN"/>
    <property type="match status" value="1"/>
</dbReference>
<dbReference type="GO" id="GO:0003824">
    <property type="term" value="F:catalytic activity"/>
    <property type="evidence" value="ECO:0007669"/>
    <property type="project" value="InterPro"/>
</dbReference>
<reference evidence="3" key="2">
    <citation type="submission" date="2017-12" db="EMBL/GenBank/DDBJ databases">
        <title>Genome sequence of the Bar-tailed Godwit (Limosa lapponica baueri).</title>
        <authorList>
            <person name="Lima N.C.B."/>
            <person name="Parody-Merino A.M."/>
            <person name="Battley P.F."/>
            <person name="Fidler A.E."/>
            <person name="Prosdocimi F."/>
        </authorList>
    </citation>
    <scope>NUCLEOTIDE SEQUENCE [LARGE SCALE GENOMIC DNA]</scope>
</reference>
<dbReference type="PANTHER" id="PTHR33395">
    <property type="entry name" value="TRANSCRIPTASE, PUTATIVE-RELATED-RELATED"/>
    <property type="match status" value="1"/>
</dbReference>
<reference evidence="3" key="1">
    <citation type="submission" date="2017-11" db="EMBL/GenBank/DDBJ databases">
        <authorList>
            <person name="Lima N.C."/>
            <person name="Parody-Merino A.M."/>
            <person name="Battley P.F."/>
            <person name="Fidler A.E."/>
            <person name="Prosdocimi F."/>
        </authorList>
    </citation>
    <scope>NUCLEOTIDE SEQUENCE [LARGE SCALE GENOMIC DNA]</scope>
</reference>
<dbReference type="Pfam" id="PF03372">
    <property type="entry name" value="Exo_endo_phos"/>
    <property type="match status" value="1"/>
</dbReference>
<dbReference type="InterPro" id="IPR005135">
    <property type="entry name" value="Endo/exonuclease/phosphatase"/>
</dbReference>
<feature type="domain" description="Endonuclease/exonuclease/phosphatase" evidence="1">
    <location>
        <begin position="32"/>
        <end position="125"/>
    </location>
</feature>
<dbReference type="SUPFAM" id="SSF56219">
    <property type="entry name" value="DNase I-like"/>
    <property type="match status" value="1"/>
</dbReference>